<protein>
    <submittedName>
        <fullName evidence="2">Uncharacterized protein</fullName>
    </submittedName>
</protein>
<sequence>MMFTYGKDIPLENVPNENQSADSQEAATPTSEQERFSYDYRKPIPLENIPK</sequence>
<feature type="region of interest" description="Disordered" evidence="1">
    <location>
        <begin position="1"/>
        <end position="51"/>
    </location>
</feature>
<organism evidence="2 3">
    <name type="scientific">Thalassorhabdus alkalitolerans</name>
    <dbReference type="NCBI Taxonomy" id="2282697"/>
    <lineage>
        <taxon>Bacteria</taxon>
        <taxon>Bacillati</taxon>
        <taxon>Bacillota</taxon>
        <taxon>Bacilli</taxon>
        <taxon>Bacillales</taxon>
        <taxon>Bacillaceae</taxon>
        <taxon>Thalassorhabdus</taxon>
    </lineage>
</organism>
<evidence type="ECO:0000313" key="3">
    <source>
        <dbReference type="Proteomes" id="UP001596142"/>
    </source>
</evidence>
<reference evidence="3" key="1">
    <citation type="journal article" date="2019" name="Int. J. Syst. Evol. Microbiol.">
        <title>The Global Catalogue of Microorganisms (GCM) 10K type strain sequencing project: providing services to taxonomists for standard genome sequencing and annotation.</title>
        <authorList>
            <consortium name="The Broad Institute Genomics Platform"/>
            <consortium name="The Broad Institute Genome Sequencing Center for Infectious Disease"/>
            <person name="Wu L."/>
            <person name="Ma J."/>
        </authorList>
    </citation>
    <scope>NUCLEOTIDE SEQUENCE [LARGE SCALE GENOMIC DNA]</scope>
    <source>
        <strain evidence="3">CECT 7184</strain>
    </source>
</reference>
<dbReference type="EMBL" id="JBHSOZ010000003">
    <property type="protein sequence ID" value="MFC5712410.1"/>
    <property type="molecule type" value="Genomic_DNA"/>
</dbReference>
<proteinExistence type="predicted"/>
<evidence type="ECO:0000256" key="1">
    <source>
        <dbReference type="SAM" id="MobiDB-lite"/>
    </source>
</evidence>
<keyword evidence="3" id="KW-1185">Reference proteome</keyword>
<dbReference type="RefSeq" id="WP_157049677.1">
    <property type="nucleotide sequence ID" value="NZ_JBHSOZ010000003.1"/>
</dbReference>
<accession>A0ABW0YJ05</accession>
<name>A0ABW0YJ05_9BACI</name>
<feature type="compositionally biased region" description="Basic and acidic residues" evidence="1">
    <location>
        <begin position="32"/>
        <end position="51"/>
    </location>
</feature>
<feature type="compositionally biased region" description="Polar residues" evidence="1">
    <location>
        <begin position="15"/>
        <end position="31"/>
    </location>
</feature>
<gene>
    <name evidence="2" type="ORF">ACFPU1_06430</name>
</gene>
<comment type="caution">
    <text evidence="2">The sequence shown here is derived from an EMBL/GenBank/DDBJ whole genome shotgun (WGS) entry which is preliminary data.</text>
</comment>
<evidence type="ECO:0000313" key="2">
    <source>
        <dbReference type="EMBL" id="MFC5712410.1"/>
    </source>
</evidence>
<dbReference type="Proteomes" id="UP001596142">
    <property type="component" value="Unassembled WGS sequence"/>
</dbReference>